<accession>A0A6J7QW92</accession>
<protein>
    <submittedName>
        <fullName evidence="2">Unannotated protein</fullName>
    </submittedName>
</protein>
<name>A0A6J7QW92_9ZZZZ</name>
<gene>
    <name evidence="1" type="ORF">UFOPK3268_01434</name>
    <name evidence="2" type="ORF">UFOPK4150_00237</name>
</gene>
<evidence type="ECO:0000313" key="2">
    <source>
        <dbReference type="EMBL" id="CAB5020899.1"/>
    </source>
</evidence>
<dbReference type="EMBL" id="CAFBPU010000004">
    <property type="protein sequence ID" value="CAB5020899.1"/>
    <property type="molecule type" value="Genomic_DNA"/>
</dbReference>
<proteinExistence type="predicted"/>
<evidence type="ECO:0000313" key="1">
    <source>
        <dbReference type="EMBL" id="CAB4851966.1"/>
    </source>
</evidence>
<sequence>MAESLQLDESDVQELYFERGWTDGLPVIPPTPERVKAFLDAARLEPGEILGEVRERVCTVSAEETAINAVMAGCRPDYAPVVVAGVRALLDPAYNANAALTSTGGTAICVVVSGPYAAAIGMNSAHNCLGQGNRANATIGRALRLVAMNVVGAKVGVMDGSSLGNPGKYSLCFAESDPIAPWQPLRVELGYAVEDTTVTILATEGPRQIANILSGQPDEVLRTMASSIRAGHTYIAGKGGECIVVLGPEHAAAVRDAGWTRAQARDYLVEQTMITEADLAAAGLPVESTGAHTMHARPDGRYATFRDPSDILLVCAGGGGAGWSACIPAWAPTNNSKAVTELVRL</sequence>
<organism evidence="2">
    <name type="scientific">freshwater metagenome</name>
    <dbReference type="NCBI Taxonomy" id="449393"/>
    <lineage>
        <taxon>unclassified sequences</taxon>
        <taxon>metagenomes</taxon>
        <taxon>ecological metagenomes</taxon>
    </lineage>
</organism>
<dbReference type="AlphaFoldDB" id="A0A6J7QW92"/>
<dbReference type="EMBL" id="CAFBIZ010000210">
    <property type="protein sequence ID" value="CAB4851966.1"/>
    <property type="molecule type" value="Genomic_DNA"/>
</dbReference>
<reference evidence="2" key="1">
    <citation type="submission" date="2020-05" db="EMBL/GenBank/DDBJ databases">
        <authorList>
            <person name="Chiriac C."/>
            <person name="Salcher M."/>
            <person name="Ghai R."/>
            <person name="Kavagutti S V."/>
        </authorList>
    </citation>
    <scope>NUCLEOTIDE SEQUENCE</scope>
</reference>